<proteinExistence type="predicted"/>
<feature type="chain" id="PRO_5004372982" evidence="1">
    <location>
        <begin position="24"/>
        <end position="111"/>
    </location>
</feature>
<keyword evidence="1" id="KW-0732">Signal</keyword>
<evidence type="ECO:0000313" key="2">
    <source>
        <dbReference type="EMBL" id="BAN23652.1"/>
    </source>
</evidence>
<gene>
    <name evidence="2" type="ORF">BRPE64_ACDS18980</name>
</gene>
<evidence type="ECO:0000256" key="1">
    <source>
        <dbReference type="SAM" id="SignalP"/>
    </source>
</evidence>
<dbReference type="KEGG" id="buo:BRPE64_ACDS18980"/>
<evidence type="ECO:0000313" key="3">
    <source>
        <dbReference type="Proteomes" id="UP000013966"/>
    </source>
</evidence>
<dbReference type="AlphaFoldDB" id="R4WZ62"/>
<dbReference type="EMBL" id="AP013058">
    <property type="protein sequence ID" value="BAN23652.1"/>
    <property type="molecule type" value="Genomic_DNA"/>
</dbReference>
<organism evidence="2 3">
    <name type="scientific">Caballeronia insecticola</name>
    <dbReference type="NCBI Taxonomy" id="758793"/>
    <lineage>
        <taxon>Bacteria</taxon>
        <taxon>Pseudomonadati</taxon>
        <taxon>Pseudomonadota</taxon>
        <taxon>Betaproteobacteria</taxon>
        <taxon>Burkholderiales</taxon>
        <taxon>Burkholderiaceae</taxon>
        <taxon>Caballeronia</taxon>
    </lineage>
</organism>
<protein>
    <submittedName>
        <fullName evidence="2">Uncharacterized protein</fullName>
    </submittedName>
</protein>
<dbReference type="PATRIC" id="fig|758793.3.peg.1902"/>
<reference evidence="2 3" key="1">
    <citation type="journal article" date="2013" name="Genome Announc.">
        <title>Complete Genome Sequence of Burkholderia sp. Strain RPE64, Bacterial Symbiont of the Bean Bug Riptortus pedestris.</title>
        <authorList>
            <person name="Shibata T.F."/>
            <person name="Maeda T."/>
            <person name="Nikoh N."/>
            <person name="Yamaguchi K."/>
            <person name="Oshima K."/>
            <person name="Hattori M."/>
            <person name="Nishiyama T."/>
            <person name="Hasebe M."/>
            <person name="Fukatsu T."/>
            <person name="Kikuchi Y."/>
            <person name="Shigenobu S."/>
        </authorList>
    </citation>
    <scope>NUCLEOTIDE SEQUENCE [LARGE SCALE GENOMIC DNA]</scope>
</reference>
<dbReference type="STRING" id="758793.BRPE64_ACDS18980"/>
<dbReference type="Proteomes" id="UP000013966">
    <property type="component" value="Chromosome 1"/>
</dbReference>
<accession>R4WZ62</accession>
<feature type="signal peptide" evidence="1">
    <location>
        <begin position="1"/>
        <end position="23"/>
    </location>
</feature>
<reference evidence="2 3" key="2">
    <citation type="journal article" date="2018" name="Int. J. Syst. Evol. Microbiol.">
        <title>Burkholderia insecticola sp. nov., a gut symbiotic bacterium of the bean bug Riptortus pedestris.</title>
        <authorList>
            <person name="Takeshita K."/>
            <person name="Tamaki H."/>
            <person name="Ohbayashi T."/>
            <person name="Meng X.-Y."/>
            <person name="Sone T."/>
            <person name="Mitani Y."/>
            <person name="Peeters C."/>
            <person name="Kikuchi Y."/>
            <person name="Vandamme P."/>
        </authorList>
    </citation>
    <scope>NUCLEOTIDE SEQUENCE [LARGE SCALE GENOMIC DNA]</scope>
    <source>
        <strain evidence="2">RPE64</strain>
    </source>
</reference>
<dbReference type="HOGENOM" id="CLU_2153587_0_0_4"/>
<keyword evidence="3" id="KW-1185">Reference proteome</keyword>
<name>R4WZ62_9BURK</name>
<sequence length="111" mass="12433">MFFLVMMATPVIAAASTVTGVMAESQFTDNVQISVRSSNGKVIEAFCDMAHRSLCKDAWFVADKDDVRHLKKSMIGRKVTLRYEAEKAGSRLEGPDPDDVFNFVKDLRFPK</sequence>